<accession>A0A6N0JXP0</accession>
<evidence type="ECO:0000259" key="2">
    <source>
        <dbReference type="PROSITE" id="PS50943"/>
    </source>
</evidence>
<name>A0A6N0JXP0_ACHDE</name>
<protein>
    <submittedName>
        <fullName evidence="3">Helix-turn-helix transcriptional regulator</fullName>
    </submittedName>
</protein>
<dbReference type="InterPro" id="IPR010982">
    <property type="entry name" value="Lambda_DNA-bd_dom_sf"/>
</dbReference>
<evidence type="ECO:0000256" key="1">
    <source>
        <dbReference type="SAM" id="MobiDB-lite"/>
    </source>
</evidence>
<evidence type="ECO:0000313" key="3">
    <source>
        <dbReference type="EMBL" id="QKQ51366.1"/>
    </source>
</evidence>
<dbReference type="GO" id="GO:0003677">
    <property type="term" value="F:DNA binding"/>
    <property type="evidence" value="ECO:0007669"/>
    <property type="project" value="InterPro"/>
</dbReference>
<feature type="domain" description="HTH cro/C1-type" evidence="2">
    <location>
        <begin position="1"/>
        <end position="53"/>
    </location>
</feature>
<dbReference type="Proteomes" id="UP000509782">
    <property type="component" value="Chromosome"/>
</dbReference>
<dbReference type="Gene3D" id="1.10.260.40">
    <property type="entry name" value="lambda repressor-like DNA-binding domains"/>
    <property type="match status" value="1"/>
</dbReference>
<gene>
    <name evidence="3" type="ORF">FOC81_22235</name>
</gene>
<dbReference type="SUPFAM" id="SSF47413">
    <property type="entry name" value="lambda repressor-like DNA-binding domains"/>
    <property type="match status" value="1"/>
</dbReference>
<dbReference type="InterPro" id="IPR001387">
    <property type="entry name" value="Cro/C1-type_HTH"/>
</dbReference>
<proteinExistence type="predicted"/>
<dbReference type="SMART" id="SM00530">
    <property type="entry name" value="HTH_XRE"/>
    <property type="match status" value="1"/>
</dbReference>
<evidence type="ECO:0000313" key="4">
    <source>
        <dbReference type="Proteomes" id="UP000509782"/>
    </source>
</evidence>
<feature type="compositionally biased region" description="Low complexity" evidence="1">
    <location>
        <begin position="68"/>
        <end position="79"/>
    </location>
</feature>
<sequence length="118" mass="12513">MRLRLGWTQKDLALASGLTQSAIGNYESGQRVEPSGQALVGLAEALKVSPGWLSHGDEGAGADGAGAGKASRSSSESSSVRWPFREVSLEEYLSLSASEKKVLSSMVTTYIQACQHKR</sequence>
<organism evidence="3 4">
    <name type="scientific">Achromobacter denitrificans</name>
    <name type="common">Alcaligenes denitrificans</name>
    <dbReference type="NCBI Taxonomy" id="32002"/>
    <lineage>
        <taxon>Bacteria</taxon>
        <taxon>Pseudomonadati</taxon>
        <taxon>Pseudomonadota</taxon>
        <taxon>Betaproteobacteria</taxon>
        <taxon>Burkholderiales</taxon>
        <taxon>Alcaligenaceae</taxon>
        <taxon>Achromobacter</taxon>
    </lineage>
</organism>
<dbReference type="Pfam" id="PF01381">
    <property type="entry name" value="HTH_3"/>
    <property type="match status" value="1"/>
</dbReference>
<reference evidence="3 4" key="1">
    <citation type="submission" date="2020-05" db="EMBL/GenBank/DDBJ databases">
        <title>FDA dAtabase for Regulatory Grade micrObial Sequences (FDA-ARGOS): Supporting development and validation of Infectious Disease Dx tests.</title>
        <authorList>
            <person name="Sproer C."/>
            <person name="Gronow S."/>
            <person name="Severitt S."/>
            <person name="Schroder I."/>
            <person name="Tallon L."/>
            <person name="Sadzewicz L."/>
            <person name="Zhao X."/>
            <person name="Vavikolanu K."/>
            <person name="Mehta A."/>
            <person name="Aluvathingal J."/>
            <person name="Nadendla S."/>
            <person name="Myers T."/>
            <person name="Yan Y."/>
            <person name="Sichtig H."/>
        </authorList>
    </citation>
    <scope>NUCLEOTIDE SEQUENCE [LARGE SCALE GENOMIC DNA]</scope>
    <source>
        <strain evidence="3 4">FDAARGOS_787</strain>
    </source>
</reference>
<dbReference type="PROSITE" id="PS50943">
    <property type="entry name" value="HTH_CROC1"/>
    <property type="match status" value="1"/>
</dbReference>
<dbReference type="CDD" id="cd00093">
    <property type="entry name" value="HTH_XRE"/>
    <property type="match status" value="1"/>
</dbReference>
<dbReference type="AlphaFoldDB" id="A0A6N0JXP0"/>
<dbReference type="EMBL" id="CP054569">
    <property type="protein sequence ID" value="QKQ51366.1"/>
    <property type="molecule type" value="Genomic_DNA"/>
</dbReference>
<feature type="region of interest" description="Disordered" evidence="1">
    <location>
        <begin position="54"/>
        <end position="82"/>
    </location>
</feature>